<keyword evidence="2" id="KW-1185">Reference proteome</keyword>
<dbReference type="EMBL" id="JANHOG010000343">
    <property type="protein sequence ID" value="KAJ3555313.1"/>
    <property type="molecule type" value="Genomic_DNA"/>
</dbReference>
<gene>
    <name evidence="1" type="ORF">NM688_g2649</name>
</gene>
<evidence type="ECO:0000313" key="1">
    <source>
        <dbReference type="EMBL" id="KAJ3555313.1"/>
    </source>
</evidence>
<organism evidence="1 2">
    <name type="scientific">Phlebia brevispora</name>
    <dbReference type="NCBI Taxonomy" id="194682"/>
    <lineage>
        <taxon>Eukaryota</taxon>
        <taxon>Fungi</taxon>
        <taxon>Dikarya</taxon>
        <taxon>Basidiomycota</taxon>
        <taxon>Agaricomycotina</taxon>
        <taxon>Agaricomycetes</taxon>
        <taxon>Polyporales</taxon>
        <taxon>Meruliaceae</taxon>
        <taxon>Phlebia</taxon>
    </lineage>
</organism>
<reference evidence="1" key="1">
    <citation type="submission" date="2022-07" db="EMBL/GenBank/DDBJ databases">
        <title>Genome Sequence of Phlebia brevispora.</title>
        <authorList>
            <person name="Buettner E."/>
        </authorList>
    </citation>
    <scope>NUCLEOTIDE SEQUENCE</scope>
    <source>
        <strain evidence="1">MPL23</strain>
    </source>
</reference>
<proteinExistence type="predicted"/>
<evidence type="ECO:0000313" key="2">
    <source>
        <dbReference type="Proteomes" id="UP001148662"/>
    </source>
</evidence>
<sequence length="369" mass="40322">MPFTPVVRRFLQDVFRPSNSLGKRPREADEENDLSTSKDRAHPNCLALQNEDVEEDAVVITALNVMPFCCHADLLTMSHEQLISVAETLNAKLPLALQINTRSSDSCIRNSIEVLVGIRRDVPPAPKAKRSLSMAFSSSGDFADASSTSHLSGNFASPLALRNSTNNALSNKTGTFRLDSLREEEEPTPSDRPQKRRRTIAASPIPTPAQRERVVTRSQSHRLAPLRYRPSAAHPASSRMLRTQNQRLPDFNFESAYKNVTTARGRGHIRSQSAILTSTPKAERPGGRRSSAIMSSAMRGGANISTSDISASTAGSLNWTAVRCGTRRRLDYSGCQSSDDAREVTSAIKDMSMTTASFTSNSDMDLTLG</sequence>
<comment type="caution">
    <text evidence="1">The sequence shown here is derived from an EMBL/GenBank/DDBJ whole genome shotgun (WGS) entry which is preliminary data.</text>
</comment>
<name>A0ACC1T886_9APHY</name>
<protein>
    <submittedName>
        <fullName evidence="1">Uncharacterized protein</fullName>
    </submittedName>
</protein>
<dbReference type="Proteomes" id="UP001148662">
    <property type="component" value="Unassembled WGS sequence"/>
</dbReference>
<accession>A0ACC1T886</accession>